<evidence type="ECO:0000259" key="1">
    <source>
        <dbReference type="Pfam" id="PF13473"/>
    </source>
</evidence>
<dbReference type="EMBL" id="CP012033">
    <property type="protein sequence ID" value="AKP64083.1"/>
    <property type="molecule type" value="Genomic_DNA"/>
</dbReference>
<dbReference type="KEGG" id="lko:ABN16_03095"/>
<sequence>MTIKQTATIIVDGGYSPATVVLTQGVPAELTFNRINDAGCLDQVHSQALNFNENLPLNTPRTVTIDTSHTGEFDFSCGMDMFHGKVVINS</sequence>
<dbReference type="Pfam" id="PF13473">
    <property type="entry name" value="Cupredoxin_1"/>
    <property type="match status" value="1"/>
</dbReference>
<dbReference type="Gene3D" id="2.60.40.420">
    <property type="entry name" value="Cupredoxins - blue copper proteins"/>
    <property type="match status" value="1"/>
</dbReference>
<gene>
    <name evidence="2" type="ORF">ABN16_03095</name>
</gene>
<dbReference type="InterPro" id="IPR008972">
    <property type="entry name" value="Cupredoxin"/>
</dbReference>
<dbReference type="RefSeq" id="WP_048732854.1">
    <property type="nucleotide sequence ID" value="NZ_CP012033.1"/>
</dbReference>
<dbReference type="AlphaFoldDB" id="A0AAC8UTX3"/>
<evidence type="ECO:0000313" key="3">
    <source>
        <dbReference type="Proteomes" id="UP000036000"/>
    </source>
</evidence>
<dbReference type="Proteomes" id="UP000036000">
    <property type="component" value="Chromosome"/>
</dbReference>
<protein>
    <submittedName>
        <fullName evidence="2">Copper-binding protein</fullName>
    </submittedName>
</protein>
<dbReference type="InterPro" id="IPR028096">
    <property type="entry name" value="EfeO_Cupredoxin"/>
</dbReference>
<proteinExistence type="predicted"/>
<organism evidence="2 3">
    <name type="scientific">Levilactobacillus koreensis</name>
    <dbReference type="NCBI Taxonomy" id="637971"/>
    <lineage>
        <taxon>Bacteria</taxon>
        <taxon>Bacillati</taxon>
        <taxon>Bacillota</taxon>
        <taxon>Bacilli</taxon>
        <taxon>Lactobacillales</taxon>
        <taxon>Lactobacillaceae</taxon>
        <taxon>Levilactobacillus</taxon>
    </lineage>
</organism>
<evidence type="ECO:0000313" key="2">
    <source>
        <dbReference type="EMBL" id="AKP64083.1"/>
    </source>
</evidence>
<accession>A0AAC8UTX3</accession>
<reference evidence="2 3" key="1">
    <citation type="submission" date="2015-07" db="EMBL/GenBank/DDBJ databases">
        <title>Lactobacillus korensis/26-25/ whole genome sequencing.</title>
        <authorList>
            <person name="Kim M.K."/>
            <person name="Im W.-T."/>
            <person name="Srinivasan S."/>
            <person name="Lee J.-J."/>
        </authorList>
    </citation>
    <scope>NUCLEOTIDE SEQUENCE [LARGE SCALE GENOMIC DNA]</scope>
    <source>
        <strain evidence="2 3">26-25</strain>
    </source>
</reference>
<name>A0AAC8UTX3_9LACO</name>
<dbReference type="SUPFAM" id="SSF49503">
    <property type="entry name" value="Cupredoxins"/>
    <property type="match status" value="1"/>
</dbReference>
<feature type="domain" description="EfeO-type cupredoxin-like" evidence="1">
    <location>
        <begin position="5"/>
        <end position="88"/>
    </location>
</feature>
<keyword evidence="3" id="KW-1185">Reference proteome</keyword>